<protein>
    <recommendedName>
        <fullName evidence="1">non-specific serine/threonine protein kinase</fullName>
        <ecNumber evidence="1">2.7.11.1</ecNumber>
    </recommendedName>
</protein>
<dbReference type="AlphaFoldDB" id="A0A8J6CD64"/>
<dbReference type="Pfam" id="PF00433">
    <property type="entry name" value="Pkinase_C"/>
    <property type="match status" value="1"/>
</dbReference>
<comment type="similarity">
    <text evidence="11">Belongs to the protein kinase superfamily.</text>
</comment>
<keyword evidence="6" id="KW-0418">Kinase</keyword>
<evidence type="ECO:0000256" key="11">
    <source>
        <dbReference type="RuleBase" id="RU000304"/>
    </source>
</evidence>
<evidence type="ECO:0000256" key="7">
    <source>
        <dbReference type="ARBA" id="ARBA00022840"/>
    </source>
</evidence>
<dbReference type="PROSITE" id="PS00107">
    <property type="entry name" value="PROTEIN_KINASE_ATP"/>
    <property type="match status" value="1"/>
</dbReference>
<dbReference type="EMBL" id="JAGTXO010000004">
    <property type="protein sequence ID" value="KAG8468279.1"/>
    <property type="molecule type" value="Genomic_DNA"/>
</dbReference>
<dbReference type="GO" id="GO:0004674">
    <property type="term" value="F:protein serine/threonine kinase activity"/>
    <property type="evidence" value="ECO:0007669"/>
    <property type="project" value="UniProtKB-KW"/>
</dbReference>
<evidence type="ECO:0000259" key="13">
    <source>
        <dbReference type="PROSITE" id="PS50011"/>
    </source>
</evidence>
<dbReference type="CDD" id="cd05123">
    <property type="entry name" value="STKc_AGC"/>
    <property type="match status" value="1"/>
</dbReference>
<dbReference type="FunFam" id="1.10.510.10:FF:000008">
    <property type="entry name" value="Non-specific serine/threonine protein kinase"/>
    <property type="match status" value="1"/>
</dbReference>
<keyword evidence="16" id="KW-1185">Reference proteome</keyword>
<dbReference type="PANTHER" id="PTHR24351">
    <property type="entry name" value="RIBOSOMAL PROTEIN S6 KINASE"/>
    <property type="match status" value="1"/>
</dbReference>
<evidence type="ECO:0000313" key="16">
    <source>
        <dbReference type="Proteomes" id="UP000751190"/>
    </source>
</evidence>
<dbReference type="SMART" id="SM00220">
    <property type="entry name" value="S_TKc"/>
    <property type="match status" value="1"/>
</dbReference>
<keyword evidence="7 10" id="KW-0067">ATP-binding</keyword>
<evidence type="ECO:0000256" key="5">
    <source>
        <dbReference type="ARBA" id="ARBA00022741"/>
    </source>
</evidence>
<dbReference type="PROSITE" id="PS51285">
    <property type="entry name" value="AGC_KINASE_CTER"/>
    <property type="match status" value="1"/>
</dbReference>
<dbReference type="Proteomes" id="UP000751190">
    <property type="component" value="Unassembled WGS sequence"/>
</dbReference>
<keyword evidence="4" id="KW-0808">Transferase</keyword>
<feature type="binding site" evidence="10">
    <location>
        <position position="83"/>
    </location>
    <ligand>
        <name>ATP</name>
        <dbReference type="ChEBI" id="CHEBI:30616"/>
    </ligand>
</feature>
<dbReference type="GO" id="GO:0005524">
    <property type="term" value="F:ATP binding"/>
    <property type="evidence" value="ECO:0007669"/>
    <property type="project" value="UniProtKB-UniRule"/>
</dbReference>
<dbReference type="InterPro" id="IPR045270">
    <property type="entry name" value="STKc_AGC"/>
</dbReference>
<comment type="catalytic activity">
    <reaction evidence="9">
        <text>L-seryl-[protein] + ATP = O-phospho-L-seryl-[protein] + ADP + H(+)</text>
        <dbReference type="Rhea" id="RHEA:17989"/>
        <dbReference type="Rhea" id="RHEA-COMP:9863"/>
        <dbReference type="Rhea" id="RHEA-COMP:11604"/>
        <dbReference type="ChEBI" id="CHEBI:15378"/>
        <dbReference type="ChEBI" id="CHEBI:29999"/>
        <dbReference type="ChEBI" id="CHEBI:30616"/>
        <dbReference type="ChEBI" id="CHEBI:83421"/>
        <dbReference type="ChEBI" id="CHEBI:456216"/>
        <dbReference type="EC" id="2.7.11.1"/>
    </reaction>
</comment>
<dbReference type="OrthoDB" id="63267at2759"/>
<dbReference type="InterPro" id="IPR017892">
    <property type="entry name" value="Pkinase_C"/>
</dbReference>
<evidence type="ECO:0000256" key="12">
    <source>
        <dbReference type="SAM" id="MobiDB-lite"/>
    </source>
</evidence>
<dbReference type="SMART" id="SM00133">
    <property type="entry name" value="S_TK_X"/>
    <property type="match status" value="1"/>
</dbReference>
<dbReference type="Gene3D" id="1.10.510.10">
    <property type="entry name" value="Transferase(Phosphotransferase) domain 1"/>
    <property type="match status" value="1"/>
</dbReference>
<comment type="catalytic activity">
    <reaction evidence="8">
        <text>L-threonyl-[protein] + ATP = O-phospho-L-threonyl-[protein] + ADP + H(+)</text>
        <dbReference type="Rhea" id="RHEA:46608"/>
        <dbReference type="Rhea" id="RHEA-COMP:11060"/>
        <dbReference type="Rhea" id="RHEA-COMP:11605"/>
        <dbReference type="ChEBI" id="CHEBI:15378"/>
        <dbReference type="ChEBI" id="CHEBI:30013"/>
        <dbReference type="ChEBI" id="CHEBI:30616"/>
        <dbReference type="ChEBI" id="CHEBI:61977"/>
        <dbReference type="ChEBI" id="CHEBI:456216"/>
        <dbReference type="EC" id="2.7.11.1"/>
    </reaction>
</comment>
<gene>
    <name evidence="15" type="ORF">KFE25_013362</name>
</gene>
<keyword evidence="3" id="KW-0597">Phosphoprotein</keyword>
<evidence type="ECO:0000256" key="1">
    <source>
        <dbReference type="ARBA" id="ARBA00012513"/>
    </source>
</evidence>
<evidence type="ECO:0000259" key="14">
    <source>
        <dbReference type="PROSITE" id="PS51285"/>
    </source>
</evidence>
<dbReference type="PROSITE" id="PS00108">
    <property type="entry name" value="PROTEIN_KINASE_ST"/>
    <property type="match status" value="1"/>
</dbReference>
<dbReference type="SUPFAM" id="SSF56112">
    <property type="entry name" value="Protein kinase-like (PK-like)"/>
    <property type="match status" value="1"/>
</dbReference>
<dbReference type="InterPro" id="IPR017441">
    <property type="entry name" value="Protein_kinase_ATP_BS"/>
</dbReference>
<feature type="domain" description="AGC-kinase C-terminal" evidence="14">
    <location>
        <begin position="312"/>
        <end position="389"/>
    </location>
</feature>
<dbReference type="Gene3D" id="3.30.200.20">
    <property type="entry name" value="Phosphorylase Kinase, domain 1"/>
    <property type="match status" value="1"/>
</dbReference>
<dbReference type="InterPro" id="IPR011009">
    <property type="entry name" value="Kinase-like_dom_sf"/>
</dbReference>
<keyword evidence="5 10" id="KW-0547">Nucleotide-binding</keyword>
<dbReference type="PROSITE" id="PS50011">
    <property type="entry name" value="PROTEIN_KINASE_DOM"/>
    <property type="match status" value="1"/>
</dbReference>
<accession>A0A8J6CD64</accession>
<evidence type="ECO:0000256" key="6">
    <source>
        <dbReference type="ARBA" id="ARBA00022777"/>
    </source>
</evidence>
<evidence type="ECO:0000256" key="2">
    <source>
        <dbReference type="ARBA" id="ARBA00022527"/>
    </source>
</evidence>
<feature type="region of interest" description="Disordered" evidence="12">
    <location>
        <begin position="1"/>
        <end position="22"/>
    </location>
</feature>
<dbReference type="Pfam" id="PF00069">
    <property type="entry name" value="Pkinase"/>
    <property type="match status" value="1"/>
</dbReference>
<feature type="domain" description="Protein kinase" evidence="13">
    <location>
        <begin position="54"/>
        <end position="311"/>
    </location>
</feature>
<sequence length="389" mass="43291">MGQAGSSDARPSSTRAAPTAARIEAVPRAIATDDDGRFDLSLPGQTEPLSQHDFNILKVIGKGSFGKVLLVSKKDSGHLYAMKVLKKEALVKRNQVQHTKAERRILRTCDSPFIVRMHFAFQSADKLYLVLDYLPGGELFYHLKRERRFEEERVQLYAAELVLAIQHLHDRNIVYRDLKPENVLLDSDGHVCLTDFGLSKEAVTTGGRTRTFCGTPEYIAPEILQGLGHGKPVDWWSLGTLVYEMLVGLPPFYSTDVNTMYDKILRGELTFPAYISPDARAILGALLQRKPEQRLGAGSSDAHEVKAHRWFGALDWERVSRREYAPIYQPTLAGFGDTSHFDQAFTEMPVESLPNEADVAGGGRAHAQLADSLPVFEGFSWSGGGRHEP</sequence>
<keyword evidence="2 11" id="KW-0723">Serine/threonine-protein kinase</keyword>
<evidence type="ECO:0000313" key="15">
    <source>
        <dbReference type="EMBL" id="KAG8468279.1"/>
    </source>
</evidence>
<evidence type="ECO:0000256" key="9">
    <source>
        <dbReference type="ARBA" id="ARBA00048679"/>
    </source>
</evidence>
<dbReference type="InterPro" id="IPR000719">
    <property type="entry name" value="Prot_kinase_dom"/>
</dbReference>
<evidence type="ECO:0000256" key="3">
    <source>
        <dbReference type="ARBA" id="ARBA00022553"/>
    </source>
</evidence>
<proteinExistence type="inferred from homology"/>
<dbReference type="FunFam" id="3.30.200.20:FF:000048">
    <property type="entry name" value="Non-specific serine/threonine protein kinase"/>
    <property type="match status" value="1"/>
</dbReference>
<feature type="compositionally biased region" description="Polar residues" evidence="12">
    <location>
        <begin position="1"/>
        <end position="16"/>
    </location>
</feature>
<evidence type="ECO:0000256" key="10">
    <source>
        <dbReference type="PROSITE-ProRule" id="PRU10141"/>
    </source>
</evidence>
<comment type="caution">
    <text evidence="15">The sequence shown here is derived from an EMBL/GenBank/DDBJ whole genome shotgun (WGS) entry which is preliminary data.</text>
</comment>
<dbReference type="InterPro" id="IPR008271">
    <property type="entry name" value="Ser/Thr_kinase_AS"/>
</dbReference>
<dbReference type="EC" id="2.7.11.1" evidence="1"/>
<reference evidence="15" key="1">
    <citation type="submission" date="2021-05" db="EMBL/GenBank/DDBJ databases">
        <title>The genome of the haptophyte Pavlova lutheri (Diacronema luteri, Pavlovales) - a model for lipid biosynthesis in eukaryotic algae.</title>
        <authorList>
            <person name="Hulatt C.J."/>
            <person name="Posewitz M.C."/>
        </authorList>
    </citation>
    <scope>NUCLEOTIDE SEQUENCE</scope>
    <source>
        <strain evidence="15">NIVA-4/92</strain>
    </source>
</reference>
<dbReference type="InterPro" id="IPR000961">
    <property type="entry name" value="AGC-kinase_C"/>
</dbReference>
<dbReference type="OMA" id="CVIYDMM"/>
<name>A0A8J6CD64_DIALT</name>
<organism evidence="15 16">
    <name type="scientific">Diacronema lutheri</name>
    <name type="common">Unicellular marine alga</name>
    <name type="synonym">Monochrysis lutheri</name>
    <dbReference type="NCBI Taxonomy" id="2081491"/>
    <lineage>
        <taxon>Eukaryota</taxon>
        <taxon>Haptista</taxon>
        <taxon>Haptophyta</taxon>
        <taxon>Pavlovophyceae</taxon>
        <taxon>Pavlovales</taxon>
        <taxon>Pavlovaceae</taxon>
        <taxon>Diacronema</taxon>
    </lineage>
</organism>
<evidence type="ECO:0000256" key="4">
    <source>
        <dbReference type="ARBA" id="ARBA00022679"/>
    </source>
</evidence>
<evidence type="ECO:0000256" key="8">
    <source>
        <dbReference type="ARBA" id="ARBA00047899"/>
    </source>
</evidence>